<evidence type="ECO:0000313" key="1">
    <source>
        <dbReference type="EMBL" id="KAL3586244.1"/>
    </source>
</evidence>
<gene>
    <name evidence="1" type="ORF">D5086_013111</name>
</gene>
<keyword evidence="2" id="KW-1185">Reference proteome</keyword>
<name>A0ACC4C6U4_POPAL</name>
<sequence>MQRIQAQIVIEIINHSLTRGQESLDHLLNGIKMSALIKYAKNSYYTPERPKGQPDDIPPESWHSMAQIRLGTPEDWSIPFVSLAKDFLSQCGIIDESQNTSFSSAGLGNYHSSTLDLLPSLALLDETCPMVGNTMGTSLFHIVPL</sequence>
<protein>
    <submittedName>
        <fullName evidence="1">Uncharacterized protein</fullName>
    </submittedName>
</protein>
<evidence type="ECO:0000313" key="2">
    <source>
        <dbReference type="Proteomes" id="UP000309997"/>
    </source>
</evidence>
<reference evidence="1 2" key="1">
    <citation type="journal article" date="2024" name="Plant Biotechnol. J.">
        <title>Genome and CRISPR/Cas9 system of a widespread forest tree (Populus alba) in the world.</title>
        <authorList>
            <person name="Liu Y.J."/>
            <person name="Jiang P.F."/>
            <person name="Han X.M."/>
            <person name="Li X.Y."/>
            <person name="Wang H.M."/>
            <person name="Wang Y.J."/>
            <person name="Wang X.X."/>
            <person name="Zeng Q.Y."/>
        </authorList>
    </citation>
    <scope>NUCLEOTIDE SEQUENCE [LARGE SCALE GENOMIC DNA]</scope>
    <source>
        <strain evidence="2">cv. PAL-ZL1</strain>
    </source>
</reference>
<proteinExistence type="predicted"/>
<comment type="caution">
    <text evidence="1">The sequence shown here is derived from an EMBL/GenBank/DDBJ whole genome shotgun (WGS) entry which is preliminary data.</text>
</comment>
<accession>A0ACC4C6U4</accession>
<dbReference type="Proteomes" id="UP000309997">
    <property type="component" value="Unassembled WGS sequence"/>
</dbReference>
<organism evidence="1 2">
    <name type="scientific">Populus alba</name>
    <name type="common">White poplar</name>
    <dbReference type="NCBI Taxonomy" id="43335"/>
    <lineage>
        <taxon>Eukaryota</taxon>
        <taxon>Viridiplantae</taxon>
        <taxon>Streptophyta</taxon>
        <taxon>Embryophyta</taxon>
        <taxon>Tracheophyta</taxon>
        <taxon>Spermatophyta</taxon>
        <taxon>Magnoliopsida</taxon>
        <taxon>eudicotyledons</taxon>
        <taxon>Gunneridae</taxon>
        <taxon>Pentapetalae</taxon>
        <taxon>rosids</taxon>
        <taxon>fabids</taxon>
        <taxon>Malpighiales</taxon>
        <taxon>Salicaceae</taxon>
        <taxon>Saliceae</taxon>
        <taxon>Populus</taxon>
    </lineage>
</organism>
<dbReference type="EMBL" id="RCHU02000006">
    <property type="protein sequence ID" value="KAL3586244.1"/>
    <property type="molecule type" value="Genomic_DNA"/>
</dbReference>